<evidence type="ECO:0000256" key="1">
    <source>
        <dbReference type="SAM" id="Phobius"/>
    </source>
</evidence>
<feature type="transmembrane region" description="Helical" evidence="1">
    <location>
        <begin position="136"/>
        <end position="157"/>
    </location>
</feature>
<reference evidence="2 3" key="1">
    <citation type="journal article" date="2015" name="Sci. Rep.">
        <title>Unraveling adaptation of Pontibacter korlensis to radiation and infertility in desert through complete genome and comparative transcriptomic analysis.</title>
        <authorList>
            <person name="Dai J."/>
            <person name="Dai W."/>
            <person name="Qiu C."/>
            <person name="Yang Z."/>
            <person name="Zhang Y."/>
            <person name="Zhou M."/>
            <person name="Zhang L."/>
            <person name="Fang C."/>
            <person name="Gao Q."/>
            <person name="Yang Q."/>
            <person name="Li X."/>
            <person name="Wang Z."/>
            <person name="Wang Z."/>
            <person name="Jia Z."/>
            <person name="Chen X."/>
        </authorList>
    </citation>
    <scope>NUCLEOTIDE SEQUENCE [LARGE SCALE GENOMIC DNA]</scope>
    <source>
        <strain evidence="2 3">X14-1T</strain>
    </source>
</reference>
<keyword evidence="1" id="KW-0812">Transmembrane</keyword>
<evidence type="ECO:0000313" key="2">
    <source>
        <dbReference type="EMBL" id="AKD03971.1"/>
    </source>
</evidence>
<proteinExistence type="predicted"/>
<keyword evidence="1" id="KW-1133">Transmembrane helix</keyword>
<dbReference type="RefSeq" id="WP_046311485.1">
    <property type="nucleotide sequence ID" value="NZ_CP009621.1"/>
</dbReference>
<gene>
    <name evidence="2" type="ORF">PKOR_13765</name>
</gene>
<dbReference type="EMBL" id="CP009621">
    <property type="protein sequence ID" value="AKD03971.1"/>
    <property type="molecule type" value="Genomic_DNA"/>
</dbReference>
<dbReference type="Proteomes" id="UP000033109">
    <property type="component" value="Chromosome"/>
</dbReference>
<dbReference type="OrthoDB" id="9806838at2"/>
<sequence length="165" mass="18583">MSATLPQLNNKESKIIKWFLLTVLVAFWLLVGLKEHAIKQAIASSIYFVIKLFDLPAVLYSSTEHAYANLTKVGSRLITLSYGIAYCGTSLLVIHMYFMNISITKLTLGLYISMFIASLLINEVGKELHFETFRVVAYRIMSMTLSPVPIMLIIPALQLHAKKEV</sequence>
<dbReference type="KEGG" id="pko:PKOR_13765"/>
<dbReference type="HOGENOM" id="CLU_1609317_0_0_10"/>
<accession>A0A0E3UXX1</accession>
<dbReference type="NCBIfam" id="NF046082">
    <property type="entry name" value="assoc_w_XrtX"/>
    <property type="match status" value="1"/>
</dbReference>
<protein>
    <submittedName>
        <fullName evidence="2">Uncharacterized protein</fullName>
    </submittedName>
</protein>
<feature type="transmembrane region" description="Helical" evidence="1">
    <location>
        <begin position="80"/>
        <end position="99"/>
    </location>
</feature>
<feature type="transmembrane region" description="Helical" evidence="1">
    <location>
        <begin position="15"/>
        <end position="33"/>
    </location>
</feature>
<organism evidence="2 3">
    <name type="scientific">Pontibacter korlensis</name>
    <dbReference type="NCBI Taxonomy" id="400092"/>
    <lineage>
        <taxon>Bacteria</taxon>
        <taxon>Pseudomonadati</taxon>
        <taxon>Bacteroidota</taxon>
        <taxon>Cytophagia</taxon>
        <taxon>Cytophagales</taxon>
        <taxon>Hymenobacteraceae</taxon>
        <taxon>Pontibacter</taxon>
    </lineage>
</organism>
<evidence type="ECO:0000313" key="3">
    <source>
        <dbReference type="Proteomes" id="UP000033109"/>
    </source>
</evidence>
<feature type="transmembrane region" description="Helical" evidence="1">
    <location>
        <begin position="106"/>
        <end position="124"/>
    </location>
</feature>
<keyword evidence="3" id="KW-1185">Reference proteome</keyword>
<keyword evidence="1" id="KW-0472">Membrane</keyword>
<dbReference type="AlphaFoldDB" id="A0A0E3UXX1"/>
<name>A0A0E3UXX1_9BACT</name>
<dbReference type="PATRIC" id="fig|400092.3.peg.2999"/>